<dbReference type="SMART" id="SM00086">
    <property type="entry name" value="PAC"/>
    <property type="match status" value="1"/>
</dbReference>
<evidence type="ECO:0000256" key="2">
    <source>
        <dbReference type="ARBA" id="ARBA00022692"/>
    </source>
</evidence>
<dbReference type="PANTHER" id="PTHR10217">
    <property type="entry name" value="VOLTAGE AND LIGAND GATED POTASSIUM CHANNEL"/>
    <property type="match status" value="1"/>
</dbReference>
<protein>
    <recommendedName>
        <fullName evidence="7">PAC domain-containing protein</fullName>
    </recommendedName>
</protein>
<feature type="transmembrane region" description="Helical" evidence="6">
    <location>
        <begin position="134"/>
        <end position="152"/>
    </location>
</feature>
<sequence>MQKGCACKFLYGPKTTEEDRAEIYRSLEEKKEIKRTVIFYKQNATPFKCILDIVPIKNEKGDVVLFLASHKDISNEKELLRESGDGDDLNGDIDPEAPSPNYGGRRRSRGILYTLSGHYNQDGKHKLHNKVVTTWEWITLVATIYVAVVVPYNASFVSTERSTVVSDVIVEAIFIVDILLNFRTTYVSKKGNVVLSGGKIAINYLKRWFLIDLLAALPFDLLYAFDVYSGE</sequence>
<feature type="region of interest" description="Disordered" evidence="5">
    <location>
        <begin position="81"/>
        <end position="107"/>
    </location>
</feature>
<dbReference type="PROSITE" id="PS50113">
    <property type="entry name" value="PAC"/>
    <property type="match status" value="1"/>
</dbReference>
<dbReference type="GO" id="GO:0042391">
    <property type="term" value="P:regulation of membrane potential"/>
    <property type="evidence" value="ECO:0007669"/>
    <property type="project" value="TreeGrafter"/>
</dbReference>
<feature type="domain" description="PAC" evidence="7">
    <location>
        <begin position="31"/>
        <end position="85"/>
    </location>
</feature>
<comment type="subcellular location">
    <subcellularLocation>
        <location evidence="1">Membrane</location>
        <topology evidence="1">Multi-pass membrane protein</topology>
    </subcellularLocation>
</comment>
<evidence type="ECO:0000313" key="9">
    <source>
        <dbReference type="Proteomes" id="UP000729913"/>
    </source>
</evidence>
<dbReference type="EMBL" id="JAAOIC020000064">
    <property type="protein sequence ID" value="KAG8035250.1"/>
    <property type="molecule type" value="Genomic_DNA"/>
</dbReference>
<reference evidence="8" key="2">
    <citation type="submission" date="2021-04" db="EMBL/GenBank/DDBJ databases">
        <title>Genome-wide patterns of bracovirus chromosomal integration into multiple host tissues during parasitism.</title>
        <authorList>
            <person name="Chebbi M.A.C."/>
        </authorList>
    </citation>
    <scope>NUCLEOTIDE SEQUENCE</scope>
    <source>
        <tissue evidence="8">Whole body</tissue>
    </source>
</reference>
<accession>A0A8J5UTB7</accession>
<evidence type="ECO:0000256" key="5">
    <source>
        <dbReference type="SAM" id="MobiDB-lite"/>
    </source>
</evidence>
<dbReference type="AlphaFoldDB" id="A0A8J5UTB7"/>
<dbReference type="InterPro" id="IPR005821">
    <property type="entry name" value="Ion_trans_dom"/>
</dbReference>
<dbReference type="OrthoDB" id="447251at2759"/>
<gene>
    <name evidence="8" type="ORF">G9C98_001740</name>
</gene>
<reference evidence="8" key="1">
    <citation type="submission" date="2020-03" db="EMBL/GenBank/DDBJ databases">
        <authorList>
            <person name="Chebbi M.A."/>
            <person name="Drezen J.M."/>
        </authorList>
    </citation>
    <scope>NUCLEOTIDE SEQUENCE</scope>
    <source>
        <tissue evidence="8">Whole body</tissue>
    </source>
</reference>
<evidence type="ECO:0000259" key="7">
    <source>
        <dbReference type="PROSITE" id="PS50113"/>
    </source>
</evidence>
<dbReference type="InterPro" id="IPR050818">
    <property type="entry name" value="KCNH_animal-type"/>
</dbReference>
<dbReference type="GO" id="GO:0005886">
    <property type="term" value="C:plasma membrane"/>
    <property type="evidence" value="ECO:0007669"/>
    <property type="project" value="TreeGrafter"/>
</dbReference>
<feature type="transmembrane region" description="Helical" evidence="6">
    <location>
        <begin position="208"/>
        <end position="225"/>
    </location>
</feature>
<evidence type="ECO:0000256" key="1">
    <source>
        <dbReference type="ARBA" id="ARBA00004141"/>
    </source>
</evidence>
<dbReference type="InterPro" id="IPR001610">
    <property type="entry name" value="PAC"/>
</dbReference>
<keyword evidence="4 6" id="KW-0472">Membrane</keyword>
<evidence type="ECO:0000313" key="8">
    <source>
        <dbReference type="EMBL" id="KAG8035250.1"/>
    </source>
</evidence>
<keyword evidence="2 6" id="KW-0812">Transmembrane</keyword>
<evidence type="ECO:0000256" key="6">
    <source>
        <dbReference type="SAM" id="Phobius"/>
    </source>
</evidence>
<feature type="compositionally biased region" description="Acidic residues" evidence="5">
    <location>
        <begin position="85"/>
        <end position="95"/>
    </location>
</feature>
<feature type="non-terminal residue" evidence="8">
    <location>
        <position position="1"/>
    </location>
</feature>
<dbReference type="Pfam" id="PF00520">
    <property type="entry name" value="Ion_trans"/>
    <property type="match status" value="1"/>
</dbReference>
<keyword evidence="9" id="KW-1185">Reference proteome</keyword>
<dbReference type="Pfam" id="PF13426">
    <property type="entry name" value="PAS_9"/>
    <property type="match status" value="1"/>
</dbReference>
<dbReference type="GO" id="GO:0005249">
    <property type="term" value="F:voltage-gated potassium channel activity"/>
    <property type="evidence" value="ECO:0007669"/>
    <property type="project" value="TreeGrafter"/>
</dbReference>
<dbReference type="InterPro" id="IPR000700">
    <property type="entry name" value="PAS-assoc_C"/>
</dbReference>
<keyword evidence="3 6" id="KW-1133">Transmembrane helix</keyword>
<name>A0A8J5UTB7_9HYME</name>
<dbReference type="PANTHER" id="PTHR10217:SF637">
    <property type="entry name" value="EAG-LIKE K[+] CHANNEL, ISOFORM A"/>
    <property type="match status" value="1"/>
</dbReference>
<proteinExistence type="predicted"/>
<comment type="caution">
    <text evidence="8">The sequence shown here is derived from an EMBL/GenBank/DDBJ whole genome shotgun (WGS) entry which is preliminary data.</text>
</comment>
<evidence type="ECO:0000256" key="4">
    <source>
        <dbReference type="ARBA" id="ARBA00023136"/>
    </source>
</evidence>
<feature type="transmembrane region" description="Helical" evidence="6">
    <location>
        <begin position="164"/>
        <end position="182"/>
    </location>
</feature>
<dbReference type="InterPro" id="IPR000014">
    <property type="entry name" value="PAS"/>
</dbReference>
<organism evidence="8 9">
    <name type="scientific">Cotesia typhae</name>
    <dbReference type="NCBI Taxonomy" id="2053667"/>
    <lineage>
        <taxon>Eukaryota</taxon>
        <taxon>Metazoa</taxon>
        <taxon>Ecdysozoa</taxon>
        <taxon>Arthropoda</taxon>
        <taxon>Hexapoda</taxon>
        <taxon>Insecta</taxon>
        <taxon>Pterygota</taxon>
        <taxon>Neoptera</taxon>
        <taxon>Endopterygota</taxon>
        <taxon>Hymenoptera</taxon>
        <taxon>Apocrita</taxon>
        <taxon>Ichneumonoidea</taxon>
        <taxon>Braconidae</taxon>
        <taxon>Microgastrinae</taxon>
        <taxon>Cotesia</taxon>
    </lineage>
</organism>
<evidence type="ECO:0000256" key="3">
    <source>
        <dbReference type="ARBA" id="ARBA00022989"/>
    </source>
</evidence>
<dbReference type="Proteomes" id="UP000729913">
    <property type="component" value="Unassembled WGS sequence"/>
</dbReference>